<proteinExistence type="predicted"/>
<sequence length="226" mass="26244">MKTILSSTLSRKNLMALTGLFLCFFLVIHLLGNLQLLLPPERAEGSFNYYSDLLSGNIFIMMISYVLYFSLVAHAVDALVITIRNKKAVSKYAYDDRKQVSKWYSRNMGILGSILLIFLIIHFKDFWYLYKFGTVPKDKEGYKNLYVVVIYAFKSWWYVLLYVFAMLALGYHLLHGFKSAVRTLGLYHPRYAGYVQIFGLIYSYAITIGFSIIPVYVHLTHFGLWN</sequence>
<keyword evidence="3" id="KW-1185">Reference proteome</keyword>
<feature type="transmembrane region" description="Helical" evidence="1">
    <location>
        <begin position="155"/>
        <end position="174"/>
    </location>
</feature>
<dbReference type="Gene3D" id="1.20.1300.10">
    <property type="entry name" value="Fumarate reductase/succinate dehydrogenase, transmembrane subunit"/>
    <property type="match status" value="1"/>
</dbReference>
<keyword evidence="1" id="KW-0472">Membrane</keyword>
<dbReference type="AlphaFoldDB" id="A0A521F4Y9"/>
<dbReference type="SUPFAM" id="SSF81343">
    <property type="entry name" value="Fumarate reductase respiratory complex transmembrane subunits"/>
    <property type="match status" value="1"/>
</dbReference>
<dbReference type="CDD" id="cd03498">
    <property type="entry name" value="SQR_TypeB_2_TM"/>
    <property type="match status" value="1"/>
</dbReference>
<keyword evidence="1" id="KW-1133">Transmembrane helix</keyword>
<dbReference type="InterPro" id="IPR034804">
    <property type="entry name" value="SQR/QFR_C/D"/>
</dbReference>
<evidence type="ECO:0000256" key="1">
    <source>
        <dbReference type="SAM" id="Phobius"/>
    </source>
</evidence>
<evidence type="ECO:0000313" key="2">
    <source>
        <dbReference type="EMBL" id="SMO91213.1"/>
    </source>
</evidence>
<dbReference type="RefSeq" id="WP_142529858.1">
    <property type="nucleotide sequence ID" value="NZ_CBCSJO010000010.1"/>
</dbReference>
<accession>A0A521F4Y9</accession>
<dbReference type="GO" id="GO:0016020">
    <property type="term" value="C:membrane"/>
    <property type="evidence" value="ECO:0007669"/>
    <property type="project" value="InterPro"/>
</dbReference>
<feature type="transmembrane region" description="Helical" evidence="1">
    <location>
        <begin position="104"/>
        <end position="123"/>
    </location>
</feature>
<organism evidence="2 3">
    <name type="scientific">Pedobacter westerhofensis</name>
    <dbReference type="NCBI Taxonomy" id="425512"/>
    <lineage>
        <taxon>Bacteria</taxon>
        <taxon>Pseudomonadati</taxon>
        <taxon>Bacteroidota</taxon>
        <taxon>Sphingobacteriia</taxon>
        <taxon>Sphingobacteriales</taxon>
        <taxon>Sphingobacteriaceae</taxon>
        <taxon>Pedobacter</taxon>
    </lineage>
</organism>
<dbReference type="NCBIfam" id="TIGR02046">
    <property type="entry name" value="sdhC_b558_fam"/>
    <property type="match status" value="1"/>
</dbReference>
<dbReference type="InterPro" id="IPR011138">
    <property type="entry name" value="Cytochrome_b-558"/>
</dbReference>
<dbReference type="Proteomes" id="UP000320300">
    <property type="component" value="Unassembled WGS sequence"/>
</dbReference>
<feature type="transmembrane region" description="Helical" evidence="1">
    <location>
        <begin position="58"/>
        <end position="83"/>
    </location>
</feature>
<protein>
    <submittedName>
        <fullName evidence="2">Succinate dehydrogenase / fumarate reductase cytochrome b subunit</fullName>
    </submittedName>
</protein>
<evidence type="ECO:0000313" key="3">
    <source>
        <dbReference type="Proteomes" id="UP000320300"/>
    </source>
</evidence>
<keyword evidence="1" id="KW-0812">Transmembrane</keyword>
<gene>
    <name evidence="2" type="ORF">SAMN06265348_110144</name>
</gene>
<feature type="transmembrane region" description="Helical" evidence="1">
    <location>
        <begin position="14"/>
        <end position="38"/>
    </location>
</feature>
<dbReference type="EMBL" id="FXTN01000010">
    <property type="protein sequence ID" value="SMO91213.1"/>
    <property type="molecule type" value="Genomic_DNA"/>
</dbReference>
<name>A0A521F4Y9_9SPHI</name>
<dbReference type="OrthoDB" id="9802842at2"/>
<feature type="transmembrane region" description="Helical" evidence="1">
    <location>
        <begin position="194"/>
        <end position="217"/>
    </location>
</feature>
<reference evidence="2 3" key="1">
    <citation type="submission" date="2017-05" db="EMBL/GenBank/DDBJ databases">
        <authorList>
            <person name="Varghese N."/>
            <person name="Submissions S."/>
        </authorList>
    </citation>
    <scope>NUCLEOTIDE SEQUENCE [LARGE SCALE GENOMIC DNA]</scope>
    <source>
        <strain evidence="2 3">DSM 19036</strain>
    </source>
</reference>